<organism evidence="2 3">
    <name type="scientific">Phaedon cochleariae</name>
    <name type="common">Mustard beetle</name>
    <dbReference type="NCBI Taxonomy" id="80249"/>
    <lineage>
        <taxon>Eukaryota</taxon>
        <taxon>Metazoa</taxon>
        <taxon>Ecdysozoa</taxon>
        <taxon>Arthropoda</taxon>
        <taxon>Hexapoda</taxon>
        <taxon>Insecta</taxon>
        <taxon>Pterygota</taxon>
        <taxon>Neoptera</taxon>
        <taxon>Endopterygota</taxon>
        <taxon>Coleoptera</taxon>
        <taxon>Polyphaga</taxon>
        <taxon>Cucujiformia</taxon>
        <taxon>Chrysomeloidea</taxon>
        <taxon>Chrysomelidae</taxon>
        <taxon>Chrysomelinae</taxon>
        <taxon>Chrysomelini</taxon>
        <taxon>Phaedon</taxon>
    </lineage>
</organism>
<dbReference type="GO" id="GO:0005634">
    <property type="term" value="C:nucleus"/>
    <property type="evidence" value="ECO:0007669"/>
    <property type="project" value="TreeGrafter"/>
</dbReference>
<reference evidence="2" key="1">
    <citation type="submission" date="2022-01" db="EMBL/GenBank/DDBJ databases">
        <authorList>
            <person name="King R."/>
        </authorList>
    </citation>
    <scope>NUCLEOTIDE SEQUENCE</scope>
</reference>
<name>A0A9N9SC11_PHACE</name>
<protein>
    <recommendedName>
        <fullName evidence="4">Proline-rich protein PRCC</fullName>
    </recommendedName>
</protein>
<sequence>MALVAYDYDSNSDNDEDTPTINQVVEPEKQVSSEIIENKITPALSDIESTKDLGDIVTTNKTTLFSNLPESRACPKDTLKEDKIEDFIPRVDQVIKEKQKVKITIPSLSQFADDENDEPDQKKKKYSSSVGSGLISLLPPVKGSIISTKSFVPKVIADRNKSVKHNANSNLVPNALRKKAEAKKAMLLLKMQEQKGKIALSDNESDDDIDMPETFDDEMWEKVCGNPKPKKVIEEPQLHPQQEIIDLAPEPEKPYDGLDNKAFKELVGKTKRPIGNIKLIDINEEEIMPDKDLWLTKSLTDPEMAPKPQSDDSVDPTRRRKHHITYLAQQAKANEQELQNAWAASKNNRTASRAKYGF</sequence>
<dbReference type="Proteomes" id="UP001153737">
    <property type="component" value="Chromosome 13"/>
</dbReference>
<dbReference type="PANTHER" id="PTHR13621">
    <property type="entry name" value="PROLINE-RICH PROTEIN PRCC"/>
    <property type="match status" value="1"/>
</dbReference>
<feature type="region of interest" description="Disordered" evidence="1">
    <location>
        <begin position="111"/>
        <end position="131"/>
    </location>
</feature>
<feature type="region of interest" description="Disordered" evidence="1">
    <location>
        <begin position="1"/>
        <end position="20"/>
    </location>
</feature>
<dbReference type="OrthoDB" id="206969at2759"/>
<reference evidence="2" key="2">
    <citation type="submission" date="2022-10" db="EMBL/GenBank/DDBJ databases">
        <authorList>
            <consortium name="ENA_rothamsted_submissions"/>
            <consortium name="culmorum"/>
            <person name="King R."/>
        </authorList>
    </citation>
    <scope>NUCLEOTIDE SEQUENCE</scope>
</reference>
<evidence type="ECO:0000313" key="3">
    <source>
        <dbReference type="Proteomes" id="UP001153737"/>
    </source>
</evidence>
<proteinExistence type="predicted"/>
<feature type="region of interest" description="Disordered" evidence="1">
    <location>
        <begin position="299"/>
        <end position="322"/>
    </location>
</feature>
<dbReference type="EMBL" id="OU896719">
    <property type="protein sequence ID" value="CAG9816263.1"/>
    <property type="molecule type" value="Genomic_DNA"/>
</dbReference>
<dbReference type="AlphaFoldDB" id="A0A9N9SC11"/>
<evidence type="ECO:0000256" key="1">
    <source>
        <dbReference type="SAM" id="MobiDB-lite"/>
    </source>
</evidence>
<dbReference type="InterPro" id="IPR018800">
    <property type="entry name" value="PRCC"/>
</dbReference>
<accession>A0A9N9SC11</accession>
<evidence type="ECO:0000313" key="2">
    <source>
        <dbReference type="EMBL" id="CAG9816263.1"/>
    </source>
</evidence>
<gene>
    <name evidence="2" type="ORF">PHAECO_LOCUS3756</name>
</gene>
<dbReference type="Pfam" id="PF10253">
    <property type="entry name" value="PRCC"/>
    <property type="match status" value="1"/>
</dbReference>
<evidence type="ECO:0008006" key="4">
    <source>
        <dbReference type="Google" id="ProtNLM"/>
    </source>
</evidence>
<keyword evidence="3" id="KW-1185">Reference proteome</keyword>
<dbReference type="PANTHER" id="PTHR13621:SF2">
    <property type="entry name" value="PROLINE-RICH PROTEIN PRCC"/>
    <property type="match status" value="1"/>
</dbReference>